<proteinExistence type="predicted"/>
<evidence type="ECO:0000259" key="1">
    <source>
        <dbReference type="Pfam" id="PF20235"/>
    </source>
</evidence>
<feature type="non-terminal residue" evidence="2">
    <location>
        <position position="1"/>
    </location>
</feature>
<gene>
    <name evidence="2" type="ORF">E2562_029245</name>
</gene>
<dbReference type="PANTHER" id="PTHR33120">
    <property type="entry name" value="EXPRESSED PROTEIN-RELATED"/>
    <property type="match status" value="1"/>
</dbReference>
<dbReference type="InterPro" id="IPR046527">
    <property type="entry name" value="PIR2-like_helical"/>
</dbReference>
<evidence type="ECO:0000313" key="3">
    <source>
        <dbReference type="Proteomes" id="UP000479710"/>
    </source>
</evidence>
<dbReference type="EMBL" id="SPHZ02000003">
    <property type="protein sequence ID" value="KAF0927021.1"/>
    <property type="molecule type" value="Genomic_DNA"/>
</dbReference>
<evidence type="ECO:0000313" key="2">
    <source>
        <dbReference type="EMBL" id="KAF0927021.1"/>
    </source>
</evidence>
<comment type="caution">
    <text evidence="2">The sequence shown here is derived from an EMBL/GenBank/DDBJ whole genome shotgun (WGS) entry which is preliminary data.</text>
</comment>
<reference evidence="2 3" key="1">
    <citation type="submission" date="2019-11" db="EMBL/GenBank/DDBJ databases">
        <title>Whole genome sequence of Oryza granulata.</title>
        <authorList>
            <person name="Li W."/>
        </authorList>
    </citation>
    <scope>NUCLEOTIDE SEQUENCE [LARGE SCALE GENOMIC DNA]</scope>
    <source>
        <strain evidence="3">cv. Menghai</strain>
        <tissue evidence="2">Leaf</tissue>
    </source>
</reference>
<dbReference type="PANTHER" id="PTHR33120:SF47">
    <property type="entry name" value="OS05G0571400 PROTEIN"/>
    <property type="match status" value="1"/>
</dbReference>
<keyword evidence="3" id="KW-1185">Reference proteome</keyword>
<name>A0A6G1EQX3_9ORYZ</name>
<feature type="domain" description="PIR2-like helical" evidence="1">
    <location>
        <begin position="1"/>
        <end position="33"/>
    </location>
</feature>
<sequence length="72" mass="8028">TFLTSFFPYLPDWEAVRYLLLADGDVLVAVRLAVQGRGLRRFRFTSDTAAAVVKLALRCSALAVKHPRPRAP</sequence>
<organism evidence="2 3">
    <name type="scientific">Oryza meyeriana var. granulata</name>
    <dbReference type="NCBI Taxonomy" id="110450"/>
    <lineage>
        <taxon>Eukaryota</taxon>
        <taxon>Viridiplantae</taxon>
        <taxon>Streptophyta</taxon>
        <taxon>Embryophyta</taxon>
        <taxon>Tracheophyta</taxon>
        <taxon>Spermatophyta</taxon>
        <taxon>Magnoliopsida</taxon>
        <taxon>Liliopsida</taxon>
        <taxon>Poales</taxon>
        <taxon>Poaceae</taxon>
        <taxon>BOP clade</taxon>
        <taxon>Oryzoideae</taxon>
        <taxon>Oryzeae</taxon>
        <taxon>Oryzinae</taxon>
        <taxon>Oryza</taxon>
        <taxon>Oryza meyeriana</taxon>
    </lineage>
</organism>
<protein>
    <recommendedName>
        <fullName evidence="1">PIR2-like helical domain-containing protein</fullName>
    </recommendedName>
</protein>
<dbReference type="Proteomes" id="UP000479710">
    <property type="component" value="Unassembled WGS sequence"/>
</dbReference>
<dbReference type="Pfam" id="PF20235">
    <property type="entry name" value="PIR2-like_helical"/>
    <property type="match status" value="1"/>
</dbReference>
<dbReference type="OrthoDB" id="691360at2759"/>
<accession>A0A6G1EQX3</accession>
<dbReference type="AlphaFoldDB" id="A0A6G1EQX3"/>